<organism evidence="1 2">
    <name type="scientific">Diphasiastrum complanatum</name>
    <name type="common">Issler's clubmoss</name>
    <name type="synonym">Lycopodium complanatum</name>
    <dbReference type="NCBI Taxonomy" id="34168"/>
    <lineage>
        <taxon>Eukaryota</taxon>
        <taxon>Viridiplantae</taxon>
        <taxon>Streptophyta</taxon>
        <taxon>Embryophyta</taxon>
        <taxon>Tracheophyta</taxon>
        <taxon>Lycopodiopsida</taxon>
        <taxon>Lycopodiales</taxon>
        <taxon>Lycopodiaceae</taxon>
        <taxon>Lycopodioideae</taxon>
        <taxon>Diphasiastrum</taxon>
    </lineage>
</organism>
<dbReference type="Proteomes" id="UP001162992">
    <property type="component" value="Chromosome 11"/>
</dbReference>
<comment type="caution">
    <text evidence="1">The sequence shown here is derived from an EMBL/GenBank/DDBJ whole genome shotgun (WGS) entry which is preliminary data.</text>
</comment>
<proteinExistence type="predicted"/>
<evidence type="ECO:0000313" key="1">
    <source>
        <dbReference type="EMBL" id="KAJ7539166.1"/>
    </source>
</evidence>
<sequence>MSSPLVDYASEEEEVKRTMFKSSERSRDRGKAIMKECKQFLLDKVKKEADCEKASCSYVRDEQVLSSDTSLLPTLQAMGFSAEDAREAIVACGISRLIISDTKTETKYA</sequence>
<protein>
    <submittedName>
        <fullName evidence="1">Uncharacterized protein</fullName>
    </submittedName>
</protein>
<reference evidence="2" key="1">
    <citation type="journal article" date="2024" name="Proc. Natl. Acad. Sci. U.S.A.">
        <title>Extraordinary preservation of gene collinearity over three hundred million years revealed in homosporous lycophytes.</title>
        <authorList>
            <person name="Li C."/>
            <person name="Wickell D."/>
            <person name="Kuo L.Y."/>
            <person name="Chen X."/>
            <person name="Nie B."/>
            <person name="Liao X."/>
            <person name="Peng D."/>
            <person name="Ji J."/>
            <person name="Jenkins J."/>
            <person name="Williams M."/>
            <person name="Shu S."/>
            <person name="Plott C."/>
            <person name="Barry K."/>
            <person name="Rajasekar S."/>
            <person name="Grimwood J."/>
            <person name="Han X."/>
            <person name="Sun S."/>
            <person name="Hou Z."/>
            <person name="He W."/>
            <person name="Dai G."/>
            <person name="Sun C."/>
            <person name="Schmutz J."/>
            <person name="Leebens-Mack J.H."/>
            <person name="Li F.W."/>
            <person name="Wang L."/>
        </authorList>
    </citation>
    <scope>NUCLEOTIDE SEQUENCE [LARGE SCALE GENOMIC DNA]</scope>
    <source>
        <strain evidence="2">cv. PW_Plant_1</strain>
    </source>
</reference>
<evidence type="ECO:0000313" key="2">
    <source>
        <dbReference type="Proteomes" id="UP001162992"/>
    </source>
</evidence>
<name>A0ACC2CB41_DIPCM</name>
<dbReference type="EMBL" id="CM055102">
    <property type="protein sequence ID" value="KAJ7539166.1"/>
    <property type="molecule type" value="Genomic_DNA"/>
</dbReference>
<keyword evidence="2" id="KW-1185">Reference proteome</keyword>
<accession>A0ACC2CB41</accession>
<gene>
    <name evidence="1" type="ORF">O6H91_11G079400</name>
</gene>